<evidence type="ECO:0000256" key="5">
    <source>
        <dbReference type="ARBA" id="ARBA00042586"/>
    </source>
</evidence>
<dbReference type="GO" id="GO:0005771">
    <property type="term" value="C:multivesicular body"/>
    <property type="evidence" value="ECO:0007669"/>
    <property type="project" value="TreeGrafter"/>
</dbReference>
<comment type="subcellular location">
    <subcellularLocation>
        <location evidence="1">Endosome</location>
    </subcellularLocation>
</comment>
<dbReference type="GO" id="GO:0009898">
    <property type="term" value="C:cytoplasmic side of plasma membrane"/>
    <property type="evidence" value="ECO:0007669"/>
    <property type="project" value="TreeGrafter"/>
</dbReference>
<organism evidence="6 7">
    <name type="scientific">Smittium culicis</name>
    <dbReference type="NCBI Taxonomy" id="133412"/>
    <lineage>
        <taxon>Eukaryota</taxon>
        <taxon>Fungi</taxon>
        <taxon>Fungi incertae sedis</taxon>
        <taxon>Zoopagomycota</taxon>
        <taxon>Kickxellomycotina</taxon>
        <taxon>Harpellomycetes</taxon>
        <taxon>Harpellales</taxon>
        <taxon>Legeriomycetaceae</taxon>
        <taxon>Smittium</taxon>
    </lineage>
</organism>
<dbReference type="AlphaFoldDB" id="A0A1R1Y2Z8"/>
<comment type="similarity">
    <text evidence="2">Belongs to the SNF7 family.</text>
</comment>
<dbReference type="PANTHER" id="PTHR22761:SF10">
    <property type="entry name" value="GH13992P"/>
    <property type="match status" value="1"/>
</dbReference>
<accession>A0A1R1Y2Z8</accession>
<sequence>MAALKRKKMLEEQLDKINGSRMTLDTQMMAIESANVNLETMNAMKQGADAMKNIHKNMNIDKVDQTMDEIREQMDLANEVSTAISQPELLERASGGVGAFGAGAAGQAAFERRETASVSDKDTSEAGCSACQVGGGRGGGRRTPGAAREYGHGQLAPYPFNATFAQTNPFYLVFFFSSRPPIASYARTDWPGTIYVPTQPAPSFCSGADIFSQ</sequence>
<dbReference type="EMBL" id="LSSM01002567">
    <property type="protein sequence ID" value="OMJ21220.1"/>
    <property type="molecule type" value="Genomic_DNA"/>
</dbReference>
<evidence type="ECO:0000256" key="3">
    <source>
        <dbReference type="ARBA" id="ARBA00022753"/>
    </source>
</evidence>
<dbReference type="Proteomes" id="UP000187429">
    <property type="component" value="Unassembled WGS sequence"/>
</dbReference>
<evidence type="ECO:0000256" key="2">
    <source>
        <dbReference type="ARBA" id="ARBA00006190"/>
    </source>
</evidence>
<comment type="caution">
    <text evidence="6">The sequence shown here is derived from an EMBL/GenBank/DDBJ whole genome shotgun (WGS) entry which is preliminary data.</text>
</comment>
<dbReference type="InterPro" id="IPR005024">
    <property type="entry name" value="Snf7_fam"/>
</dbReference>
<dbReference type="Pfam" id="PF03357">
    <property type="entry name" value="Snf7"/>
    <property type="match status" value="1"/>
</dbReference>
<reference evidence="7" key="1">
    <citation type="submission" date="2017-01" db="EMBL/GenBank/DDBJ databases">
        <authorList>
            <person name="Wang Y."/>
            <person name="White M."/>
            <person name="Kvist S."/>
            <person name="Moncalvo J.-M."/>
        </authorList>
    </citation>
    <scope>NUCLEOTIDE SEQUENCE [LARGE SCALE GENOMIC DNA]</scope>
    <source>
        <strain evidence="7">ID-206-W2</strain>
    </source>
</reference>
<dbReference type="Gene3D" id="6.10.140.1230">
    <property type="match status" value="1"/>
</dbReference>
<evidence type="ECO:0000256" key="1">
    <source>
        <dbReference type="ARBA" id="ARBA00004177"/>
    </source>
</evidence>
<keyword evidence="3" id="KW-0967">Endosome</keyword>
<evidence type="ECO:0000256" key="4">
    <source>
        <dbReference type="ARBA" id="ARBA00040017"/>
    </source>
</evidence>
<dbReference type="GO" id="GO:0006900">
    <property type="term" value="P:vesicle budding from membrane"/>
    <property type="evidence" value="ECO:0007669"/>
    <property type="project" value="TreeGrafter"/>
</dbReference>
<dbReference type="GO" id="GO:0032511">
    <property type="term" value="P:late endosome to vacuole transport via multivesicular body sorting pathway"/>
    <property type="evidence" value="ECO:0007669"/>
    <property type="project" value="TreeGrafter"/>
</dbReference>
<proteinExistence type="inferred from homology"/>
<dbReference type="GO" id="GO:0000815">
    <property type="term" value="C:ESCRT III complex"/>
    <property type="evidence" value="ECO:0007669"/>
    <property type="project" value="TreeGrafter"/>
</dbReference>
<keyword evidence="7" id="KW-1185">Reference proteome</keyword>
<dbReference type="PANTHER" id="PTHR22761">
    <property type="entry name" value="CHARGED MULTIVESICULAR BODY PROTEIN"/>
    <property type="match status" value="1"/>
</dbReference>
<dbReference type="OrthoDB" id="5592979at2759"/>
<protein>
    <recommendedName>
        <fullName evidence="4">Vacuolar-sorting protein SNF7</fullName>
    </recommendedName>
    <alternativeName>
        <fullName evidence="5">Vacuolar protein-sorting-associated protein 32</fullName>
    </alternativeName>
</protein>
<gene>
    <name evidence="6" type="ORF">AYI69_g5921</name>
</gene>
<name>A0A1R1Y2Z8_9FUNG</name>
<evidence type="ECO:0000313" key="7">
    <source>
        <dbReference type="Proteomes" id="UP000187429"/>
    </source>
</evidence>
<evidence type="ECO:0000313" key="6">
    <source>
        <dbReference type="EMBL" id="OMJ21220.1"/>
    </source>
</evidence>